<reference evidence="7 8" key="1">
    <citation type="submission" date="2019-02" db="EMBL/GenBank/DDBJ databases">
        <title>Deep-cultivation of Planctomycetes and their phenomic and genomic characterization uncovers novel biology.</title>
        <authorList>
            <person name="Wiegand S."/>
            <person name="Jogler M."/>
            <person name="Boedeker C."/>
            <person name="Pinto D."/>
            <person name="Vollmers J."/>
            <person name="Rivas-Marin E."/>
            <person name="Kohn T."/>
            <person name="Peeters S.H."/>
            <person name="Heuer A."/>
            <person name="Rast P."/>
            <person name="Oberbeckmann S."/>
            <person name="Bunk B."/>
            <person name="Jeske O."/>
            <person name="Meyerdierks A."/>
            <person name="Storesund J.E."/>
            <person name="Kallscheuer N."/>
            <person name="Luecker S."/>
            <person name="Lage O.M."/>
            <person name="Pohl T."/>
            <person name="Merkel B.J."/>
            <person name="Hornburger P."/>
            <person name="Mueller R.-W."/>
            <person name="Bruemmer F."/>
            <person name="Labrenz M."/>
            <person name="Spormann A.M."/>
            <person name="Op Den Camp H."/>
            <person name="Overmann J."/>
            <person name="Amann R."/>
            <person name="Jetten M.S.M."/>
            <person name="Mascher T."/>
            <person name="Medema M.H."/>
            <person name="Devos D.P."/>
            <person name="Kaster A.-K."/>
            <person name="Ovreas L."/>
            <person name="Rohde M."/>
            <person name="Galperin M.Y."/>
            <person name="Jogler C."/>
        </authorList>
    </citation>
    <scope>NUCLEOTIDE SEQUENCE [LARGE SCALE GENOMIC DNA]</scope>
    <source>
        <strain evidence="7 8">Pan54</strain>
    </source>
</reference>
<keyword evidence="4 6" id="KW-1133">Transmembrane helix</keyword>
<dbReference type="PANTHER" id="PTHR33529:SF2">
    <property type="entry name" value="LIPOPOLYSACCHARIDE EXPORT SYSTEM PERMEASE PROTEIN LPTG"/>
    <property type="match status" value="1"/>
</dbReference>
<keyword evidence="2" id="KW-1003">Cell membrane</keyword>
<feature type="transmembrane region" description="Helical" evidence="6">
    <location>
        <begin position="293"/>
        <end position="311"/>
    </location>
</feature>
<gene>
    <name evidence="7" type="ORF">Pan54_42010</name>
</gene>
<comment type="subcellular location">
    <subcellularLocation>
        <location evidence="1">Cell membrane</location>
        <topology evidence="1">Multi-pass membrane protein</topology>
    </subcellularLocation>
</comment>
<feature type="transmembrane region" description="Helical" evidence="6">
    <location>
        <begin position="318"/>
        <end position="339"/>
    </location>
</feature>
<keyword evidence="5 6" id="KW-0472">Membrane</keyword>
<organism evidence="7 8">
    <name type="scientific">Rubinisphaera italica</name>
    <dbReference type="NCBI Taxonomy" id="2527969"/>
    <lineage>
        <taxon>Bacteria</taxon>
        <taxon>Pseudomonadati</taxon>
        <taxon>Planctomycetota</taxon>
        <taxon>Planctomycetia</taxon>
        <taxon>Planctomycetales</taxon>
        <taxon>Planctomycetaceae</taxon>
        <taxon>Rubinisphaera</taxon>
    </lineage>
</organism>
<dbReference type="GO" id="GO:0043190">
    <property type="term" value="C:ATP-binding cassette (ABC) transporter complex"/>
    <property type="evidence" value="ECO:0007669"/>
    <property type="project" value="TreeGrafter"/>
</dbReference>
<feature type="transmembrane region" description="Helical" evidence="6">
    <location>
        <begin position="351"/>
        <end position="369"/>
    </location>
</feature>
<evidence type="ECO:0000256" key="6">
    <source>
        <dbReference type="SAM" id="Phobius"/>
    </source>
</evidence>
<feature type="transmembrane region" description="Helical" evidence="6">
    <location>
        <begin position="12"/>
        <end position="31"/>
    </location>
</feature>
<dbReference type="AlphaFoldDB" id="A0A5C5XL65"/>
<sequence length="374" mass="41452">MLTTFERQLFRQFLMVNAIYLCVILGLFTVIDLFDNVDDFVNHTEGGMLQIALAVVTYYGHVGLFIFDSAAIPMISMSGLTVLLLLKRRGQLKPFLSAGIPTYRVLAPALLLGAGVMVGLKMVNREVFLGSAVHHLHAQRGSSADTLQIIAPRYDHASQILIDGWAVFPESNRVEQAAFVLPPEIAGQDMVCLKAAQAEFYPKQGKRPSGWLLRSADPPLSEIPLTDLGKTFVLRSKQEENIFVVSDVTPDLIYKAKESSGFLSTPQLIDRINSPAIDNNTARDLEFNFHVRLLEPLLTGLMICIAIPVILQKESRGMIVNAGECGFWLFTIIGSTYAVRFLTALQVAEPVQAAWIPIFFATPLTVWMLERVET</sequence>
<keyword evidence="8" id="KW-1185">Reference proteome</keyword>
<keyword evidence="3 6" id="KW-0812">Transmembrane</keyword>
<evidence type="ECO:0000313" key="8">
    <source>
        <dbReference type="Proteomes" id="UP000316095"/>
    </source>
</evidence>
<evidence type="ECO:0000256" key="1">
    <source>
        <dbReference type="ARBA" id="ARBA00004651"/>
    </source>
</evidence>
<dbReference type="Proteomes" id="UP000316095">
    <property type="component" value="Unassembled WGS sequence"/>
</dbReference>
<evidence type="ECO:0000256" key="5">
    <source>
        <dbReference type="ARBA" id="ARBA00023136"/>
    </source>
</evidence>
<dbReference type="Pfam" id="PF03739">
    <property type="entry name" value="LptF_LptG"/>
    <property type="match status" value="2"/>
</dbReference>
<evidence type="ECO:0000256" key="2">
    <source>
        <dbReference type="ARBA" id="ARBA00022475"/>
    </source>
</evidence>
<evidence type="ECO:0000313" key="7">
    <source>
        <dbReference type="EMBL" id="TWT63448.1"/>
    </source>
</evidence>
<comment type="caution">
    <text evidence="7">The sequence shown here is derived from an EMBL/GenBank/DDBJ whole genome shotgun (WGS) entry which is preliminary data.</text>
</comment>
<dbReference type="PANTHER" id="PTHR33529">
    <property type="entry name" value="SLR0882 PROTEIN-RELATED"/>
    <property type="match status" value="1"/>
</dbReference>
<feature type="transmembrane region" description="Helical" evidence="6">
    <location>
        <begin position="51"/>
        <end position="84"/>
    </location>
</feature>
<name>A0A5C5XL65_9PLAN</name>
<dbReference type="RefSeq" id="WP_165441880.1">
    <property type="nucleotide sequence ID" value="NZ_SJPG01000001.1"/>
</dbReference>
<dbReference type="InterPro" id="IPR005495">
    <property type="entry name" value="LptG/LptF_permease"/>
</dbReference>
<evidence type="ECO:0000256" key="4">
    <source>
        <dbReference type="ARBA" id="ARBA00022989"/>
    </source>
</evidence>
<protein>
    <submittedName>
        <fullName evidence="7">Putative permease YjgP/YjgQ family protein</fullName>
    </submittedName>
</protein>
<accession>A0A5C5XL65</accession>
<proteinExistence type="predicted"/>
<evidence type="ECO:0000256" key="3">
    <source>
        <dbReference type="ARBA" id="ARBA00022692"/>
    </source>
</evidence>
<dbReference type="EMBL" id="SJPG01000001">
    <property type="protein sequence ID" value="TWT63448.1"/>
    <property type="molecule type" value="Genomic_DNA"/>
</dbReference>
<dbReference type="GO" id="GO:0015920">
    <property type="term" value="P:lipopolysaccharide transport"/>
    <property type="evidence" value="ECO:0007669"/>
    <property type="project" value="TreeGrafter"/>
</dbReference>
<feature type="transmembrane region" description="Helical" evidence="6">
    <location>
        <begin position="105"/>
        <end position="123"/>
    </location>
</feature>